<evidence type="ECO:0000256" key="3">
    <source>
        <dbReference type="ARBA" id="ARBA00022679"/>
    </source>
</evidence>
<evidence type="ECO:0000313" key="7">
    <source>
        <dbReference type="Proteomes" id="UP000245412"/>
    </source>
</evidence>
<name>A0AB73SYV7_9FIRM</name>
<keyword evidence="3 5" id="KW-0808">Transferase</keyword>
<comment type="pathway">
    <text evidence="5">Cofactor biosynthesis; adenosylcobalamin biosynthesis; cob(II)yrinate a,c-diamide from sirohydrochlorin (anaerobic route): step 6/10.</text>
</comment>
<dbReference type="AlphaFoldDB" id="A0AB73SYV7"/>
<evidence type="ECO:0000313" key="6">
    <source>
        <dbReference type="EMBL" id="PWJ72564.1"/>
    </source>
</evidence>
<dbReference type="NCBIfam" id="TIGR00312">
    <property type="entry name" value="cbiD"/>
    <property type="match status" value="1"/>
</dbReference>
<evidence type="ECO:0000256" key="2">
    <source>
        <dbReference type="ARBA" id="ARBA00022603"/>
    </source>
</evidence>
<keyword evidence="2 5" id="KW-0489">Methyltransferase</keyword>
<dbReference type="HAMAP" id="MF_00787">
    <property type="entry name" value="CbiD"/>
    <property type="match status" value="1"/>
</dbReference>
<keyword evidence="1 5" id="KW-0169">Cobalamin biosynthesis</keyword>
<dbReference type="Proteomes" id="UP000245412">
    <property type="component" value="Unassembled WGS sequence"/>
</dbReference>
<evidence type="ECO:0000256" key="4">
    <source>
        <dbReference type="ARBA" id="ARBA00022691"/>
    </source>
</evidence>
<protein>
    <recommendedName>
        <fullName evidence="5">Cobalt-precorrin-5B C(1)-methyltransferase</fullName>
        <ecNumber evidence="5">2.1.1.195</ecNumber>
    </recommendedName>
    <alternativeName>
        <fullName evidence="5">Cobalt-precorrin-6A synthase</fullName>
    </alternativeName>
</protein>
<keyword evidence="4 5" id="KW-0949">S-adenosyl-L-methionine</keyword>
<keyword evidence="7" id="KW-1185">Reference proteome</keyword>
<sequence>MEYKNGLEGMYVIKDNKKLRYGYTTGSCAAAAAKAAAMMLFLDREVRTVDLPTPRGIMLHLAVEKICREEGSVSCAVRKDGGDDPDATHGLYIHAKVSLRDGDKIVLDGGLGVGRVTKPGLEQPVGAAAINRVPRQMIEKEVADVCEEQEYRGGLRVEIFVPGGEETARKTFNPRLGIEGGISILGTSGIVVPMSEAALIASIRLEMEMKKANGAEYLLITPGNYGADFIRQNMVLDVENSMKCSNYVGETLDMAVELGIKGILIVAHIGKFIKVAGGIMNTHSRCADSRAELMAAAAARAGAGIETVREILGTITTEEAVGILKREGLIESAMAEITKRVRYYLQHRCQGALQTEAILFSNQHGYLGETEGAEELIRHFEKRSI</sequence>
<dbReference type="EC" id="2.1.1.195" evidence="5"/>
<dbReference type="PANTHER" id="PTHR35863:SF1">
    <property type="entry name" value="COBALT-PRECORRIN-5B C(1)-METHYLTRANSFERASE"/>
    <property type="match status" value="1"/>
</dbReference>
<dbReference type="InterPro" id="IPR036074">
    <property type="entry name" value="CbiD_sf"/>
</dbReference>
<dbReference type="PIRSF" id="PIRSF026782">
    <property type="entry name" value="CbiD"/>
    <property type="match status" value="1"/>
</dbReference>
<dbReference type="Pfam" id="PF01888">
    <property type="entry name" value="CbiD"/>
    <property type="match status" value="1"/>
</dbReference>
<comment type="similarity">
    <text evidence="5">Belongs to the CbiD family.</text>
</comment>
<comment type="caution">
    <text evidence="6">The sequence shown here is derived from an EMBL/GenBank/DDBJ whole genome shotgun (WGS) entry which is preliminary data.</text>
</comment>
<dbReference type="EMBL" id="QGGY01000017">
    <property type="protein sequence ID" value="PWJ72564.1"/>
    <property type="molecule type" value="Genomic_DNA"/>
</dbReference>
<comment type="function">
    <text evidence="5">Catalyzes the methylation of C-1 in cobalt-precorrin-5B to form cobalt-precorrin-6A.</text>
</comment>
<dbReference type="RefSeq" id="WP_109748315.1">
    <property type="nucleotide sequence ID" value="NZ_CABJAT010000001.1"/>
</dbReference>
<dbReference type="InterPro" id="IPR002748">
    <property type="entry name" value="CbiD"/>
</dbReference>
<proteinExistence type="inferred from homology"/>
<gene>
    <name evidence="5" type="primary">cbiD</name>
    <name evidence="6" type="ORF">C7383_11734</name>
</gene>
<accession>A0AB73SYV7</accession>
<dbReference type="PANTHER" id="PTHR35863">
    <property type="entry name" value="COBALT-PRECORRIN-5B C(1)-METHYLTRANSFERASE"/>
    <property type="match status" value="1"/>
</dbReference>
<dbReference type="GO" id="GO:0019251">
    <property type="term" value="P:anaerobic cobalamin biosynthetic process"/>
    <property type="evidence" value="ECO:0007669"/>
    <property type="project" value="UniProtKB-UniRule"/>
</dbReference>
<evidence type="ECO:0000256" key="1">
    <source>
        <dbReference type="ARBA" id="ARBA00022573"/>
    </source>
</evidence>
<comment type="catalytic activity">
    <reaction evidence="5">
        <text>Co-precorrin-5B + S-adenosyl-L-methionine = Co-precorrin-6A + S-adenosyl-L-homocysteine</text>
        <dbReference type="Rhea" id="RHEA:26285"/>
        <dbReference type="ChEBI" id="CHEBI:57856"/>
        <dbReference type="ChEBI" id="CHEBI:59789"/>
        <dbReference type="ChEBI" id="CHEBI:60063"/>
        <dbReference type="ChEBI" id="CHEBI:60064"/>
        <dbReference type="EC" id="2.1.1.195"/>
    </reaction>
</comment>
<reference evidence="6 7" key="1">
    <citation type="submission" date="2018-05" db="EMBL/GenBank/DDBJ databases">
        <authorList>
            <person name="Goeker M."/>
            <person name="Huntemann M."/>
            <person name="Clum A."/>
            <person name="Pillay M."/>
            <person name="Palaniappan K."/>
            <person name="Varghese N."/>
            <person name="Mikhailova N."/>
            <person name="Stamatis D."/>
            <person name="Reddy T."/>
            <person name="Daum C."/>
            <person name="Shapiro N."/>
            <person name="Ivanova N."/>
            <person name="Kyrpides N."/>
            <person name="Woyke T."/>
        </authorList>
    </citation>
    <scope>NUCLEOTIDE SEQUENCE [LARGE SCALE GENOMIC DNA]</scope>
    <source>
        <strain evidence="6 7">DSM 26524</strain>
    </source>
</reference>
<dbReference type="GO" id="GO:0032259">
    <property type="term" value="P:methylation"/>
    <property type="evidence" value="ECO:0007669"/>
    <property type="project" value="UniProtKB-KW"/>
</dbReference>
<dbReference type="SUPFAM" id="SSF111342">
    <property type="entry name" value="CbiD-like"/>
    <property type="match status" value="1"/>
</dbReference>
<dbReference type="GO" id="GO:0008168">
    <property type="term" value="F:methyltransferase activity"/>
    <property type="evidence" value="ECO:0007669"/>
    <property type="project" value="UniProtKB-UniRule"/>
</dbReference>
<evidence type="ECO:0000256" key="5">
    <source>
        <dbReference type="HAMAP-Rule" id="MF_00787"/>
    </source>
</evidence>
<organism evidence="6 7">
    <name type="scientific">Murimonas intestini</name>
    <dbReference type="NCBI Taxonomy" id="1337051"/>
    <lineage>
        <taxon>Bacteria</taxon>
        <taxon>Bacillati</taxon>
        <taxon>Bacillota</taxon>
        <taxon>Clostridia</taxon>
        <taxon>Lachnospirales</taxon>
        <taxon>Lachnospiraceae</taxon>
        <taxon>Murimonas</taxon>
    </lineage>
</organism>
<dbReference type="Gene3D" id="3.30.2110.10">
    <property type="entry name" value="CbiD-like"/>
    <property type="match status" value="1"/>
</dbReference>